<dbReference type="GO" id="GO:0046294">
    <property type="term" value="P:formaldehyde catabolic process"/>
    <property type="evidence" value="ECO:0007669"/>
    <property type="project" value="TreeGrafter"/>
</dbReference>
<comment type="similarity">
    <text evidence="6">Belongs to the zinc-containing alcohol dehydrogenase family.</text>
</comment>
<dbReference type="PROSITE" id="PS00059">
    <property type="entry name" value="ADH_ZINC"/>
    <property type="match status" value="1"/>
</dbReference>
<dbReference type="GO" id="GO:0051903">
    <property type="term" value="F:S-(hydroxymethyl)glutathione dehydrogenase [NAD(P)+] activity"/>
    <property type="evidence" value="ECO:0007669"/>
    <property type="project" value="TreeGrafter"/>
</dbReference>
<keyword evidence="5" id="KW-0520">NAD</keyword>
<evidence type="ECO:0000256" key="2">
    <source>
        <dbReference type="ARBA" id="ARBA00022723"/>
    </source>
</evidence>
<sequence length="368" mass="38226">MADGGGTITARGAIAREVGKPAGIEEFTIDPPGPGEALVKILASGVCHTDLSAKNGVFGTDYFPFLLGHEGCGIVERVGEGVSNVVVGDKVILAWRAPCGNCRFCLTGKPNLCAASLNAEQRMRTHDGITLQPVLGIGTFCTHTVVHSRQCVKIADSLPAEQMSLIGCGVMTGVGAALYTAGVEAGSSVAVFGCGGVGDSIVMGAKLAGATTIIGVDLDPRKLEWAKGFGATHTVNASEGDPVARIKELTGGFGVNYSFEAVGNPKVTEQAIFCRDLAGTCTIVGVAGPTSSLESLPLGKFFDLGGALRVSWYGDCLPTRDFPILAAWYQQGKLDLDAVVTKVISLEESDEAFHAMERGETLRSVIAF</sequence>
<dbReference type="Pfam" id="PF00107">
    <property type="entry name" value="ADH_zinc_N"/>
    <property type="match status" value="1"/>
</dbReference>
<dbReference type="PANTHER" id="PTHR43880:SF12">
    <property type="entry name" value="ALCOHOL DEHYDROGENASE CLASS-3"/>
    <property type="match status" value="1"/>
</dbReference>
<dbReference type="Pfam" id="PF08240">
    <property type="entry name" value="ADH_N"/>
    <property type="match status" value="1"/>
</dbReference>
<evidence type="ECO:0000259" key="7">
    <source>
        <dbReference type="SMART" id="SM00829"/>
    </source>
</evidence>
<evidence type="ECO:0000256" key="1">
    <source>
        <dbReference type="ARBA" id="ARBA00001947"/>
    </source>
</evidence>
<dbReference type="PANTHER" id="PTHR43880">
    <property type="entry name" value="ALCOHOL DEHYDROGENASE"/>
    <property type="match status" value="1"/>
</dbReference>
<dbReference type="GO" id="GO:0005829">
    <property type="term" value="C:cytosol"/>
    <property type="evidence" value="ECO:0007669"/>
    <property type="project" value="TreeGrafter"/>
</dbReference>
<evidence type="ECO:0000256" key="6">
    <source>
        <dbReference type="RuleBase" id="RU361277"/>
    </source>
</evidence>
<accession>A0A6J4TSB7</accession>
<feature type="domain" description="Enoyl reductase (ER)" evidence="7">
    <location>
        <begin position="22"/>
        <end position="366"/>
    </location>
</feature>
<keyword evidence="3 6" id="KW-0862">Zinc</keyword>
<dbReference type="SUPFAM" id="SSF51735">
    <property type="entry name" value="NAD(P)-binding Rossmann-fold domains"/>
    <property type="match status" value="1"/>
</dbReference>
<dbReference type="Gene3D" id="3.90.180.10">
    <property type="entry name" value="Medium-chain alcohol dehydrogenases, catalytic domain"/>
    <property type="match status" value="1"/>
</dbReference>
<evidence type="ECO:0000256" key="4">
    <source>
        <dbReference type="ARBA" id="ARBA00023002"/>
    </source>
</evidence>
<dbReference type="SUPFAM" id="SSF50129">
    <property type="entry name" value="GroES-like"/>
    <property type="match status" value="2"/>
</dbReference>
<organism evidence="8">
    <name type="scientific">uncultured Thermomicrobiales bacterium</name>
    <dbReference type="NCBI Taxonomy" id="1645740"/>
    <lineage>
        <taxon>Bacteria</taxon>
        <taxon>Pseudomonadati</taxon>
        <taxon>Thermomicrobiota</taxon>
        <taxon>Thermomicrobia</taxon>
        <taxon>Thermomicrobiales</taxon>
        <taxon>environmental samples</taxon>
    </lineage>
</organism>
<dbReference type="EMBL" id="CADCWE010000057">
    <property type="protein sequence ID" value="CAA9531003.1"/>
    <property type="molecule type" value="Genomic_DNA"/>
</dbReference>
<dbReference type="InterPro" id="IPR011032">
    <property type="entry name" value="GroES-like_sf"/>
</dbReference>
<evidence type="ECO:0000313" key="8">
    <source>
        <dbReference type="EMBL" id="CAA9531003.1"/>
    </source>
</evidence>
<dbReference type="AlphaFoldDB" id="A0A6J4TSB7"/>
<dbReference type="InterPro" id="IPR020843">
    <property type="entry name" value="ER"/>
</dbReference>
<keyword evidence="2 6" id="KW-0479">Metal-binding</keyword>
<protein>
    <submittedName>
        <fullName evidence="8">Formaldehyde dehydrogenase MscR, NAD/mycothiol-dependent / S-nitrosomycothiol reductase MscR</fullName>
        <ecNumber evidence="8">1.2.1.66</ecNumber>
    </submittedName>
</protein>
<dbReference type="InterPro" id="IPR013154">
    <property type="entry name" value="ADH-like_N"/>
</dbReference>
<comment type="cofactor">
    <cofactor evidence="1 6">
        <name>Zn(2+)</name>
        <dbReference type="ChEBI" id="CHEBI:29105"/>
    </cofactor>
</comment>
<dbReference type="CDD" id="cd08279">
    <property type="entry name" value="Zn_ADH_class_III"/>
    <property type="match status" value="1"/>
</dbReference>
<dbReference type="FunFam" id="3.40.50.720:FF:000003">
    <property type="entry name" value="S-(hydroxymethyl)glutathione dehydrogenase"/>
    <property type="match status" value="1"/>
</dbReference>
<dbReference type="InterPro" id="IPR013149">
    <property type="entry name" value="ADH-like_C"/>
</dbReference>
<dbReference type="SMART" id="SM00829">
    <property type="entry name" value="PKS_ER"/>
    <property type="match status" value="1"/>
</dbReference>
<keyword evidence="4 8" id="KW-0560">Oxidoreductase</keyword>
<dbReference type="InterPro" id="IPR036291">
    <property type="entry name" value="NAD(P)-bd_dom_sf"/>
</dbReference>
<name>A0A6J4TSB7_9BACT</name>
<dbReference type="InterPro" id="IPR002328">
    <property type="entry name" value="ADH_Zn_CS"/>
</dbReference>
<gene>
    <name evidence="8" type="ORF">AVDCRST_MAG73-949</name>
</gene>
<dbReference type="GO" id="GO:0008270">
    <property type="term" value="F:zinc ion binding"/>
    <property type="evidence" value="ECO:0007669"/>
    <property type="project" value="InterPro"/>
</dbReference>
<dbReference type="Gene3D" id="3.40.50.720">
    <property type="entry name" value="NAD(P)-binding Rossmann-like Domain"/>
    <property type="match status" value="1"/>
</dbReference>
<proteinExistence type="inferred from homology"/>
<reference evidence="8" key="1">
    <citation type="submission" date="2020-02" db="EMBL/GenBank/DDBJ databases">
        <authorList>
            <person name="Meier V. D."/>
        </authorList>
    </citation>
    <scope>NUCLEOTIDE SEQUENCE</scope>
    <source>
        <strain evidence="8">AVDCRST_MAG73</strain>
    </source>
</reference>
<evidence type="ECO:0000256" key="5">
    <source>
        <dbReference type="ARBA" id="ARBA00023027"/>
    </source>
</evidence>
<dbReference type="EC" id="1.2.1.66" evidence="8"/>
<evidence type="ECO:0000256" key="3">
    <source>
        <dbReference type="ARBA" id="ARBA00022833"/>
    </source>
</evidence>